<gene>
    <name evidence="1" type="ORF">DVH24_011967</name>
</gene>
<evidence type="ECO:0000313" key="2">
    <source>
        <dbReference type="Proteomes" id="UP000290289"/>
    </source>
</evidence>
<evidence type="ECO:0008006" key="3">
    <source>
        <dbReference type="Google" id="ProtNLM"/>
    </source>
</evidence>
<dbReference type="PANTHER" id="PTHR33116">
    <property type="entry name" value="REVERSE TRANSCRIPTASE ZINC-BINDING DOMAIN-CONTAINING PROTEIN-RELATED-RELATED"/>
    <property type="match status" value="1"/>
</dbReference>
<accession>A0A498JGL5</accession>
<dbReference type="Proteomes" id="UP000290289">
    <property type="component" value="Chromosome 7"/>
</dbReference>
<dbReference type="EMBL" id="RDQH01000333">
    <property type="protein sequence ID" value="RXH92943.1"/>
    <property type="molecule type" value="Genomic_DNA"/>
</dbReference>
<proteinExistence type="predicted"/>
<keyword evidence="2" id="KW-1185">Reference proteome</keyword>
<dbReference type="STRING" id="3750.A0A498JGL5"/>
<dbReference type="PANTHER" id="PTHR33116:SF86">
    <property type="entry name" value="REVERSE TRANSCRIPTASE DOMAIN-CONTAINING PROTEIN"/>
    <property type="match status" value="1"/>
</dbReference>
<evidence type="ECO:0000313" key="1">
    <source>
        <dbReference type="EMBL" id="RXH92943.1"/>
    </source>
</evidence>
<name>A0A498JGL5_MALDO</name>
<reference evidence="1 2" key="1">
    <citation type="submission" date="2018-10" db="EMBL/GenBank/DDBJ databases">
        <title>A high-quality apple genome assembly.</title>
        <authorList>
            <person name="Hu J."/>
        </authorList>
    </citation>
    <scope>NUCLEOTIDE SEQUENCE [LARGE SCALE GENOMIC DNA]</scope>
    <source>
        <strain evidence="2">cv. HFTH1</strain>
        <tissue evidence="1">Young leaf</tissue>
    </source>
</reference>
<comment type="caution">
    <text evidence="1">The sequence shown here is derived from an EMBL/GenBank/DDBJ whole genome shotgun (WGS) entry which is preliminary data.</text>
</comment>
<sequence length="200" mass="23238">MQCFLLPKTFCEELNRMIAKFWWSGEPSKKKIHWINWRTLCKPNTEGGLGFRDLTLQAWRFVQNPSHLFLDCCRSIAASRKVLMKGLRWQVGNGGTIKIWKDNWLPRDRFFKVVSPPSVPWNCEATFINPEEVDVILSISRSVRDTPDQEIWHFERNGKFSVDGSWVHSNNTDTVLTWPSAQSVRCEVLIQKASMLVRVG</sequence>
<protein>
    <recommendedName>
        <fullName evidence="3">Reverse transcriptase zinc-binding domain-containing protein</fullName>
    </recommendedName>
</protein>
<dbReference type="AlphaFoldDB" id="A0A498JGL5"/>
<organism evidence="1 2">
    <name type="scientific">Malus domestica</name>
    <name type="common">Apple</name>
    <name type="synonym">Pyrus malus</name>
    <dbReference type="NCBI Taxonomy" id="3750"/>
    <lineage>
        <taxon>Eukaryota</taxon>
        <taxon>Viridiplantae</taxon>
        <taxon>Streptophyta</taxon>
        <taxon>Embryophyta</taxon>
        <taxon>Tracheophyta</taxon>
        <taxon>Spermatophyta</taxon>
        <taxon>Magnoliopsida</taxon>
        <taxon>eudicotyledons</taxon>
        <taxon>Gunneridae</taxon>
        <taxon>Pentapetalae</taxon>
        <taxon>rosids</taxon>
        <taxon>fabids</taxon>
        <taxon>Rosales</taxon>
        <taxon>Rosaceae</taxon>
        <taxon>Amygdaloideae</taxon>
        <taxon>Maleae</taxon>
        <taxon>Malus</taxon>
    </lineage>
</organism>